<evidence type="ECO:0000313" key="3">
    <source>
        <dbReference type="EMBL" id="RVU42112.1"/>
    </source>
</evidence>
<dbReference type="SUPFAM" id="SSF52038">
    <property type="entry name" value="Barstar-related"/>
    <property type="match status" value="1"/>
</dbReference>
<evidence type="ECO:0000259" key="2">
    <source>
        <dbReference type="Pfam" id="PF01337"/>
    </source>
</evidence>
<dbReference type="InterPro" id="IPR000468">
    <property type="entry name" value="Barstar"/>
</dbReference>
<dbReference type="Gene3D" id="3.30.370.10">
    <property type="entry name" value="Barstar-like"/>
    <property type="match status" value="1"/>
</dbReference>
<protein>
    <recommendedName>
        <fullName evidence="2">Barstar (barnase inhibitor) domain-containing protein</fullName>
    </recommendedName>
</protein>
<dbReference type="RefSeq" id="WP_127781072.1">
    <property type="nucleotide sequence ID" value="NZ_SADD01000014.1"/>
</dbReference>
<gene>
    <name evidence="3" type="ORF">EA187_17385</name>
</gene>
<reference evidence="3 4" key="1">
    <citation type="submission" date="2019-01" db="EMBL/GenBank/DDBJ databases">
        <title>Lujinxingia litoralis gen. nov., sp. nov. and Lujinxingia sediminis gen. nov., sp. nov., new members in the order Bradymonadales, isolated from coastal sediment.</title>
        <authorList>
            <person name="Li C.-M."/>
        </authorList>
    </citation>
    <scope>NUCLEOTIDE SEQUENCE [LARGE SCALE GENOMIC DNA]</scope>
    <source>
        <strain evidence="3 4">SEH01</strain>
    </source>
</reference>
<proteinExistence type="inferred from homology"/>
<evidence type="ECO:0000256" key="1">
    <source>
        <dbReference type="ARBA" id="ARBA00006845"/>
    </source>
</evidence>
<name>A0ABY0CPY0_9DELT</name>
<keyword evidence="4" id="KW-1185">Reference proteome</keyword>
<dbReference type="Pfam" id="PF01337">
    <property type="entry name" value="Barstar"/>
    <property type="match status" value="1"/>
</dbReference>
<comment type="caution">
    <text evidence="3">The sequence shown here is derived from an EMBL/GenBank/DDBJ whole genome shotgun (WGS) entry which is preliminary data.</text>
</comment>
<sequence length="163" mass="18620">MHSPPTWRLGPPFIYISSNERDLIVSAEYGNEGFEVRKMRGPRCRTIIELMHEFGAALQFFDGFGNNGNALRECLIYLDEWMPAKGYVLVFTDAEQVLADEIVDRDWLLDVLVGAGQWWSEAVTGQRRFDRPPVLFKAVFECSPGDRSWVEVCEEAGCGFDYL</sequence>
<comment type="similarity">
    <text evidence="1">Belongs to the barstar family.</text>
</comment>
<dbReference type="Proteomes" id="UP000282926">
    <property type="component" value="Unassembled WGS sequence"/>
</dbReference>
<accession>A0ABY0CPY0</accession>
<feature type="domain" description="Barstar (barnase inhibitor)" evidence="2">
    <location>
        <begin position="35"/>
        <end position="121"/>
    </location>
</feature>
<evidence type="ECO:0000313" key="4">
    <source>
        <dbReference type="Proteomes" id="UP000282926"/>
    </source>
</evidence>
<dbReference type="EMBL" id="SADD01000014">
    <property type="protein sequence ID" value="RVU42112.1"/>
    <property type="molecule type" value="Genomic_DNA"/>
</dbReference>
<organism evidence="3 4">
    <name type="scientific">Lujinxingia sediminis</name>
    <dbReference type="NCBI Taxonomy" id="2480984"/>
    <lineage>
        <taxon>Bacteria</taxon>
        <taxon>Deltaproteobacteria</taxon>
        <taxon>Bradymonadales</taxon>
        <taxon>Lujinxingiaceae</taxon>
        <taxon>Lujinxingia</taxon>
    </lineage>
</organism>
<dbReference type="InterPro" id="IPR035905">
    <property type="entry name" value="Barstar-like_sf"/>
</dbReference>